<evidence type="ECO:0000256" key="1">
    <source>
        <dbReference type="SAM" id="MobiDB-lite"/>
    </source>
</evidence>
<comment type="caution">
    <text evidence="3">The sequence shown here is derived from an EMBL/GenBank/DDBJ whole genome shotgun (WGS) entry which is preliminary data.</text>
</comment>
<dbReference type="EMBL" id="CAJZBQ010000035">
    <property type="protein sequence ID" value="CAG9324010.1"/>
    <property type="molecule type" value="Genomic_DNA"/>
</dbReference>
<dbReference type="SUPFAM" id="SSF53474">
    <property type="entry name" value="alpha/beta-Hydrolases"/>
    <property type="match status" value="1"/>
</dbReference>
<feature type="domain" description="Serine aminopeptidase S33" evidence="2">
    <location>
        <begin position="57"/>
        <end position="177"/>
    </location>
</feature>
<dbReference type="Pfam" id="PF12146">
    <property type="entry name" value="Hydrolase_4"/>
    <property type="match status" value="1"/>
</dbReference>
<feature type="region of interest" description="Disordered" evidence="1">
    <location>
        <begin position="279"/>
        <end position="322"/>
    </location>
</feature>
<dbReference type="InterPro" id="IPR022742">
    <property type="entry name" value="Hydrolase_4"/>
</dbReference>
<dbReference type="AlphaFoldDB" id="A0AAU9J9R4"/>
<dbReference type="Gene3D" id="3.40.50.1820">
    <property type="entry name" value="alpha/beta hydrolase"/>
    <property type="match status" value="1"/>
</dbReference>
<keyword evidence="4" id="KW-1185">Reference proteome</keyword>
<sequence length="322" mass="36862">MQALASYIVRPQREVYQIADLGHKQFSLGKTWYQRRDFQLVSIRGILQCSWFDSIKQDPKKCVIYCHGNCGCRIDSFDILEHILKHRMSLVCFDFGGCGLSEGDYVSLGFYEKNDIKTVVKYVQESGRATSIGIWGRSMGAVAAILYSESMANAPPLVLDSPFCCLNDVIDDMIGRYKLIPRILKDFILEKISKIIKDTALFDLENIKPLLVVKKCHNYAVFIHSFEDKLINYDHSQKLYQDWAGPKHFLTVNGHHNSLRDPTTILRALTLLESMMGIDPNDDDGSSTERRAPPEFSKKANRLIRHRRYQSEGDPKNFVSIK</sequence>
<name>A0AAU9J9R4_9CILI</name>
<evidence type="ECO:0000259" key="2">
    <source>
        <dbReference type="Pfam" id="PF12146"/>
    </source>
</evidence>
<dbReference type="PANTHER" id="PTHR43358:SF4">
    <property type="entry name" value="ALPHA_BETA HYDROLASE FOLD-1 DOMAIN-CONTAINING PROTEIN"/>
    <property type="match status" value="1"/>
</dbReference>
<organism evidence="3 4">
    <name type="scientific">Blepharisma stoltei</name>
    <dbReference type="NCBI Taxonomy" id="1481888"/>
    <lineage>
        <taxon>Eukaryota</taxon>
        <taxon>Sar</taxon>
        <taxon>Alveolata</taxon>
        <taxon>Ciliophora</taxon>
        <taxon>Postciliodesmatophora</taxon>
        <taxon>Heterotrichea</taxon>
        <taxon>Heterotrichida</taxon>
        <taxon>Blepharismidae</taxon>
        <taxon>Blepharisma</taxon>
    </lineage>
</organism>
<dbReference type="Proteomes" id="UP001162131">
    <property type="component" value="Unassembled WGS sequence"/>
</dbReference>
<evidence type="ECO:0000313" key="4">
    <source>
        <dbReference type="Proteomes" id="UP001162131"/>
    </source>
</evidence>
<evidence type="ECO:0000313" key="3">
    <source>
        <dbReference type="EMBL" id="CAG9324010.1"/>
    </source>
</evidence>
<accession>A0AAU9J9R4</accession>
<reference evidence="3" key="1">
    <citation type="submission" date="2021-09" db="EMBL/GenBank/DDBJ databases">
        <authorList>
            <consortium name="AG Swart"/>
            <person name="Singh M."/>
            <person name="Singh A."/>
            <person name="Seah K."/>
            <person name="Emmerich C."/>
        </authorList>
    </citation>
    <scope>NUCLEOTIDE SEQUENCE</scope>
    <source>
        <strain evidence="3">ATCC30299</strain>
    </source>
</reference>
<gene>
    <name evidence="3" type="ORF">BSTOLATCC_MIC35032</name>
</gene>
<proteinExistence type="predicted"/>
<dbReference type="PANTHER" id="PTHR43358">
    <property type="entry name" value="ALPHA/BETA-HYDROLASE"/>
    <property type="match status" value="1"/>
</dbReference>
<feature type="compositionally biased region" description="Basic and acidic residues" evidence="1">
    <location>
        <begin position="287"/>
        <end position="298"/>
    </location>
</feature>
<dbReference type="InterPro" id="IPR029058">
    <property type="entry name" value="AB_hydrolase_fold"/>
</dbReference>
<dbReference type="InterPro" id="IPR052920">
    <property type="entry name" value="DNA-binding_regulatory"/>
</dbReference>
<feature type="compositionally biased region" description="Basic residues" evidence="1">
    <location>
        <begin position="299"/>
        <end position="308"/>
    </location>
</feature>
<protein>
    <recommendedName>
        <fullName evidence="2">Serine aminopeptidase S33 domain-containing protein</fullName>
    </recommendedName>
</protein>